<name>A0AAN7UPZ0_9PEZI</name>
<evidence type="ECO:0000313" key="2">
    <source>
        <dbReference type="EMBL" id="KAK5630556.1"/>
    </source>
</evidence>
<proteinExistence type="predicted"/>
<reference evidence="2 3" key="1">
    <citation type="submission" date="2023-10" db="EMBL/GenBank/DDBJ databases">
        <title>Draft genome sequence of Xylaria bambusicola isolate GMP-LS, the root and basal stem rot pathogen of sugarcane in Indonesia.</title>
        <authorList>
            <person name="Selvaraj P."/>
            <person name="Muralishankar V."/>
            <person name="Muruganantham S."/>
            <person name="Sp S."/>
            <person name="Haryani S."/>
            <person name="Lau K.J.X."/>
            <person name="Naqvi N.I."/>
        </authorList>
    </citation>
    <scope>NUCLEOTIDE SEQUENCE [LARGE SCALE GENOMIC DNA]</scope>
    <source>
        <strain evidence="2">GMP-LS</strain>
    </source>
</reference>
<protein>
    <submittedName>
        <fullName evidence="2">Uncharacterized protein</fullName>
    </submittedName>
</protein>
<keyword evidence="3" id="KW-1185">Reference proteome</keyword>
<evidence type="ECO:0000256" key="1">
    <source>
        <dbReference type="SAM" id="MobiDB-lite"/>
    </source>
</evidence>
<dbReference type="EMBL" id="JAWHQM010000016">
    <property type="protein sequence ID" value="KAK5630556.1"/>
    <property type="molecule type" value="Genomic_DNA"/>
</dbReference>
<gene>
    <name evidence="2" type="ORF">RRF57_006271</name>
</gene>
<feature type="region of interest" description="Disordered" evidence="1">
    <location>
        <begin position="63"/>
        <end position="90"/>
    </location>
</feature>
<dbReference type="Proteomes" id="UP001305414">
    <property type="component" value="Unassembled WGS sequence"/>
</dbReference>
<evidence type="ECO:0000313" key="3">
    <source>
        <dbReference type="Proteomes" id="UP001305414"/>
    </source>
</evidence>
<accession>A0AAN7UPZ0</accession>
<dbReference type="AlphaFoldDB" id="A0AAN7UPZ0"/>
<organism evidence="2 3">
    <name type="scientific">Xylaria bambusicola</name>
    <dbReference type="NCBI Taxonomy" id="326684"/>
    <lineage>
        <taxon>Eukaryota</taxon>
        <taxon>Fungi</taxon>
        <taxon>Dikarya</taxon>
        <taxon>Ascomycota</taxon>
        <taxon>Pezizomycotina</taxon>
        <taxon>Sordariomycetes</taxon>
        <taxon>Xylariomycetidae</taxon>
        <taxon>Xylariales</taxon>
        <taxon>Xylariaceae</taxon>
        <taxon>Xylaria</taxon>
    </lineage>
</organism>
<sequence length="121" mass="13982">MRIDSTAQNMGCRNFAAMELFSVDRYVDAESVFFRTRLVSPPYFQSFNVKRMLPIVKACAARHSTNKAPKKKTGSENEKKKKRTTPRIRWSSPTQLLIRRSLAYLWGSRRDPEFSGGYGRT</sequence>
<comment type="caution">
    <text evidence="2">The sequence shown here is derived from an EMBL/GenBank/DDBJ whole genome shotgun (WGS) entry which is preliminary data.</text>
</comment>